<dbReference type="InterPro" id="IPR011055">
    <property type="entry name" value="Dup_hybrid_motif"/>
</dbReference>
<feature type="region of interest" description="Disordered" evidence="2">
    <location>
        <begin position="790"/>
        <end position="815"/>
    </location>
</feature>
<proteinExistence type="predicted"/>
<dbReference type="Proteomes" id="UP000240996">
    <property type="component" value="Unassembled WGS sequence"/>
</dbReference>
<dbReference type="Pfam" id="PF06791">
    <property type="entry name" value="TMP_2"/>
    <property type="match status" value="1"/>
</dbReference>
<dbReference type="InterPro" id="IPR009628">
    <property type="entry name" value="Phage_tape_measure_N"/>
</dbReference>
<dbReference type="PANTHER" id="PTHR21666">
    <property type="entry name" value="PEPTIDASE-RELATED"/>
    <property type="match status" value="1"/>
</dbReference>
<evidence type="ECO:0000259" key="3">
    <source>
        <dbReference type="Pfam" id="PF01551"/>
    </source>
</evidence>
<gene>
    <name evidence="5" type="ORF">C8J24_2911</name>
</gene>
<dbReference type="Gene3D" id="2.70.70.10">
    <property type="entry name" value="Glucose Permease (Domain IIA)"/>
    <property type="match status" value="1"/>
</dbReference>
<feature type="domain" description="Bacteriophage tail tape measure N-terminal" evidence="4">
    <location>
        <begin position="382"/>
        <end position="569"/>
    </location>
</feature>
<feature type="coiled-coil region" evidence="1">
    <location>
        <begin position="124"/>
        <end position="158"/>
    </location>
</feature>
<evidence type="ECO:0000313" key="5">
    <source>
        <dbReference type="EMBL" id="PTM44703.1"/>
    </source>
</evidence>
<protein>
    <submittedName>
        <fullName evidence="5">Murein DD-endopeptidase MepM/ murein hydrolase activator NlpD</fullName>
    </submittedName>
</protein>
<evidence type="ECO:0000256" key="2">
    <source>
        <dbReference type="SAM" id="MobiDB-lite"/>
    </source>
</evidence>
<dbReference type="SUPFAM" id="SSF51261">
    <property type="entry name" value="Duplicated hybrid motif"/>
    <property type="match status" value="1"/>
</dbReference>
<keyword evidence="6" id="KW-1185">Reference proteome</keyword>
<feature type="coiled-coil region" evidence="1">
    <location>
        <begin position="238"/>
        <end position="265"/>
    </location>
</feature>
<feature type="domain" description="M23ase beta-sheet core" evidence="3">
    <location>
        <begin position="846"/>
        <end position="941"/>
    </location>
</feature>
<dbReference type="InterPro" id="IPR016047">
    <property type="entry name" value="M23ase_b-sheet_dom"/>
</dbReference>
<organism evidence="5 6">
    <name type="scientific">Sphingomonas aerolata</name>
    <dbReference type="NCBI Taxonomy" id="185951"/>
    <lineage>
        <taxon>Bacteria</taxon>
        <taxon>Pseudomonadati</taxon>
        <taxon>Pseudomonadota</taxon>
        <taxon>Alphaproteobacteria</taxon>
        <taxon>Sphingomonadales</taxon>
        <taxon>Sphingomonadaceae</taxon>
        <taxon>Sphingomonas</taxon>
    </lineage>
</organism>
<keyword evidence="5" id="KW-0378">Hydrolase</keyword>
<name>A0A2T4YMR7_9SPHN</name>
<evidence type="ECO:0000256" key="1">
    <source>
        <dbReference type="SAM" id="Coils"/>
    </source>
</evidence>
<evidence type="ECO:0000313" key="6">
    <source>
        <dbReference type="Proteomes" id="UP000240996"/>
    </source>
</evidence>
<accession>A0A2T4YMR7</accession>
<dbReference type="CDD" id="cd12797">
    <property type="entry name" value="M23_peptidase"/>
    <property type="match status" value="1"/>
</dbReference>
<dbReference type="PANTHER" id="PTHR21666:SF270">
    <property type="entry name" value="MUREIN HYDROLASE ACTIVATOR ENVC"/>
    <property type="match status" value="1"/>
</dbReference>
<sequence>MSARTQVDSVLVIRARDEATKAVTAIGNALEQLIGTQKKVASGSESAASGMQQILGVLASLDKAYARTAESSDAGAAALERQNRAIAASKAQYTALEAQQRGAARAADQLRVALVDALLTNGNADVLRAQIGEVTTEMRRLESEADKLQRTIAQQEAGFTRAASGMAELERQTRLAGAVSTFAAQEAADYARSLDNQTAAAQRNAAVLKTIARATGTDRGSAVDNGATFGLLEKQAAASEAAAAAERSRAQAAELTNNALRARARIEGNGGSAGRAADTVFAQQLRDEEDAAQGAARAEKELVDATARLRAELNPMATIQANLNTEVAEANRLYKAGKISATELGAATELLRGRAAKASAALNGSQGMGAGGKPLLFGLKPYEMQNLGYQVNDVVTQLASGTSLTQTLGQQAGQIVQIFPRVGSAIVGAFTNPAILGFVAVIGTVAIALKSAGDEAERTRKFMGLLAASADGATYGAKALNESAEALDRYGLSAADAVTVVRGFVKDGVNPARIVEFGEAAQDLADVLGIKVVDAAQQVSEAFTGGYDSVKKLDDATNFLTSTQRDNIKSLFDQGKAAEARNEALRIFSEQQEDAAQKSRGAWSEATRSLSTAWSDFLNVLSNTDAIKEVAKELEGLGRIASQAIRAISGAQSAADVAAQIARAKQVIANKEAAKGANPGLVGALDADIAVLRTQIAGLEKQYAALNGTQKQLNDTVAVRGELTKKQSVDLAAQTEAAKSEKSVLKATNEARRTATEYVEKNFKFASEATKQAYISQKAEEARTAALKKAADERKREADQAKRLADERKREQERLAKQTAFQAPVDGRISSGFGARAAPKAGASTFHKGVDYAVPSGTTVRAPAEGVVIETGTDSKLGKFVYIDHGKGTISKFSHLSDNNVVAQGQVVTAGQAIAKSGNTGNSTGAHLHYTVTVNGKPVDPTKGLFPADGKSRFQVDQADAIDNYDDAQQKLADKRDAYLAKVDETSAAMVQDTEQLREQQNLTDGLLLAAQRKAAIEDAVRKAETDATQAGVAPDDAGLALRIERLREVTGAYFDAAHAKDAFQAQQNSVDKPVADLTAQRDAMRDQVTFLRDSGLNAEADSLLPMLGQVNTQLQGAVDKAIAFYAALSPGDNPLGLTAAQLATINTQLTIAKQSSAEWGTILDVSVEQIADAFANTLTSAIDGFVQALVDGQSAFGALKNAFLDFAANFLRLISQMILQQIALNIAKGVISAIGGGGPVPAQHTGGVVGQNTSGSRFMSSAAFAGASRFHTGGIAGLRPDEVPIIAQRGEEILTRGDPRHRANGGLGGGAAPMPKITVVNALDAGDIVSKGLDSGVGGKAFLNYIRANSAAVKQVLG</sequence>
<dbReference type="InterPro" id="IPR050570">
    <property type="entry name" value="Cell_wall_metabolism_enzyme"/>
</dbReference>
<dbReference type="RefSeq" id="WP_107933433.1">
    <property type="nucleotide sequence ID" value="NZ_PZZN01000003.1"/>
</dbReference>
<feature type="coiled-coil region" evidence="1">
    <location>
        <begin position="689"/>
        <end position="716"/>
    </location>
</feature>
<evidence type="ECO:0000259" key="4">
    <source>
        <dbReference type="Pfam" id="PF06791"/>
    </source>
</evidence>
<comment type="caution">
    <text evidence="5">The sequence shown here is derived from an EMBL/GenBank/DDBJ whole genome shotgun (WGS) entry which is preliminary data.</text>
</comment>
<reference evidence="5 6" key="1">
    <citation type="submission" date="2018-04" db="EMBL/GenBank/DDBJ databases">
        <title>Genomic Encyclopedia of Type Strains, Phase III (KMG-III): the genomes of soil and plant-associated and newly described type strains.</title>
        <authorList>
            <person name="Whitman W."/>
        </authorList>
    </citation>
    <scope>NUCLEOTIDE SEQUENCE [LARGE SCALE GENOMIC DNA]</scope>
    <source>
        <strain evidence="5 6">NW12</strain>
    </source>
</reference>
<dbReference type="Pfam" id="PF01551">
    <property type="entry name" value="Peptidase_M23"/>
    <property type="match status" value="1"/>
</dbReference>
<dbReference type="GO" id="GO:0004222">
    <property type="term" value="F:metalloendopeptidase activity"/>
    <property type="evidence" value="ECO:0007669"/>
    <property type="project" value="TreeGrafter"/>
</dbReference>
<keyword evidence="1" id="KW-0175">Coiled coil</keyword>
<dbReference type="EMBL" id="PZZN01000003">
    <property type="protein sequence ID" value="PTM44703.1"/>
    <property type="molecule type" value="Genomic_DNA"/>
</dbReference>